<dbReference type="InterPro" id="IPR002656">
    <property type="entry name" value="Acyl_transf_3_dom"/>
</dbReference>
<dbReference type="InterPro" id="IPR043968">
    <property type="entry name" value="SGNH"/>
</dbReference>
<feature type="transmembrane region" description="Helical" evidence="8">
    <location>
        <begin position="313"/>
        <end position="337"/>
    </location>
</feature>
<reference evidence="11 12" key="1">
    <citation type="submission" date="2022-08" db="EMBL/GenBank/DDBJ databases">
        <title>Reclassification of Massilia species as members of the genera Telluria, Duganella, Pseudoduganella, Mokoshia gen. nov. and Zemynaea gen. nov. using orthogonal and non-orthogonal genome-based approaches.</title>
        <authorList>
            <person name="Bowman J.P."/>
        </authorList>
    </citation>
    <scope>NUCLEOTIDE SEQUENCE [LARGE SCALE GENOMIC DNA]</scope>
    <source>
        <strain evidence="11 12">JCM 31316</strain>
    </source>
</reference>
<evidence type="ECO:0000313" key="12">
    <source>
        <dbReference type="Proteomes" id="UP001204151"/>
    </source>
</evidence>
<evidence type="ECO:0000256" key="7">
    <source>
        <dbReference type="ARBA" id="ARBA00023315"/>
    </source>
</evidence>
<keyword evidence="4 8" id="KW-0812">Transmembrane</keyword>
<evidence type="ECO:0000256" key="1">
    <source>
        <dbReference type="ARBA" id="ARBA00004651"/>
    </source>
</evidence>
<feature type="transmembrane region" description="Helical" evidence="8">
    <location>
        <begin position="40"/>
        <end position="59"/>
    </location>
</feature>
<keyword evidence="7 11" id="KW-0012">Acyltransferase</keyword>
<evidence type="ECO:0000256" key="3">
    <source>
        <dbReference type="ARBA" id="ARBA00022679"/>
    </source>
</evidence>
<feature type="transmembrane region" description="Helical" evidence="8">
    <location>
        <begin position="358"/>
        <end position="378"/>
    </location>
</feature>
<organism evidence="11 12">
    <name type="scientific">Massilia pinisoli</name>
    <dbReference type="NCBI Taxonomy" id="1772194"/>
    <lineage>
        <taxon>Bacteria</taxon>
        <taxon>Pseudomonadati</taxon>
        <taxon>Pseudomonadota</taxon>
        <taxon>Betaproteobacteria</taxon>
        <taxon>Burkholderiales</taxon>
        <taxon>Oxalobacteraceae</taxon>
        <taxon>Telluria group</taxon>
        <taxon>Massilia</taxon>
    </lineage>
</organism>
<gene>
    <name evidence="11" type="ORF">NX784_17535</name>
</gene>
<evidence type="ECO:0000256" key="5">
    <source>
        <dbReference type="ARBA" id="ARBA00022989"/>
    </source>
</evidence>
<evidence type="ECO:0000256" key="8">
    <source>
        <dbReference type="SAM" id="Phobius"/>
    </source>
</evidence>
<comment type="caution">
    <text evidence="11">The sequence shown here is derived from an EMBL/GenBank/DDBJ whole genome shotgun (WGS) entry which is preliminary data.</text>
</comment>
<keyword evidence="12" id="KW-1185">Reference proteome</keyword>
<feature type="domain" description="Acyltransferase 3" evidence="9">
    <location>
        <begin position="13"/>
        <end position="337"/>
    </location>
</feature>
<dbReference type="Gene3D" id="3.40.50.1110">
    <property type="entry name" value="SGNH hydrolase"/>
    <property type="match status" value="1"/>
</dbReference>
<evidence type="ECO:0000256" key="6">
    <source>
        <dbReference type="ARBA" id="ARBA00023136"/>
    </source>
</evidence>
<name>A0ABT1ZU67_9BURK</name>
<protein>
    <submittedName>
        <fullName evidence="11">Acyltransferase</fullName>
    </submittedName>
</protein>
<dbReference type="EMBL" id="JANUGW010000013">
    <property type="protein sequence ID" value="MCS0583396.1"/>
    <property type="molecule type" value="Genomic_DNA"/>
</dbReference>
<dbReference type="RefSeq" id="WP_258817984.1">
    <property type="nucleotide sequence ID" value="NZ_JANUGW010000013.1"/>
</dbReference>
<dbReference type="InterPro" id="IPR050879">
    <property type="entry name" value="Acyltransferase_3"/>
</dbReference>
<keyword evidence="5 8" id="KW-1133">Transmembrane helix</keyword>
<dbReference type="PANTHER" id="PTHR23028:SF53">
    <property type="entry name" value="ACYL_TRANSF_3 DOMAIN-CONTAINING PROTEIN"/>
    <property type="match status" value="1"/>
</dbReference>
<feature type="transmembrane region" description="Helical" evidence="8">
    <location>
        <begin position="232"/>
        <end position="248"/>
    </location>
</feature>
<dbReference type="GO" id="GO:0016746">
    <property type="term" value="F:acyltransferase activity"/>
    <property type="evidence" value="ECO:0007669"/>
    <property type="project" value="UniProtKB-KW"/>
</dbReference>
<proteinExistence type="predicted"/>
<evidence type="ECO:0000259" key="9">
    <source>
        <dbReference type="Pfam" id="PF01757"/>
    </source>
</evidence>
<dbReference type="PANTHER" id="PTHR23028">
    <property type="entry name" value="ACETYLTRANSFERASE"/>
    <property type="match status" value="1"/>
</dbReference>
<evidence type="ECO:0000256" key="2">
    <source>
        <dbReference type="ARBA" id="ARBA00022475"/>
    </source>
</evidence>
<keyword evidence="2" id="KW-1003">Cell membrane</keyword>
<keyword evidence="3" id="KW-0808">Transferase</keyword>
<keyword evidence="6 8" id="KW-0472">Membrane</keyword>
<dbReference type="Pfam" id="PF19040">
    <property type="entry name" value="SGNH"/>
    <property type="match status" value="1"/>
</dbReference>
<dbReference type="InterPro" id="IPR036514">
    <property type="entry name" value="SGNH_hydro_sf"/>
</dbReference>
<feature type="transmembrane region" description="Helical" evidence="8">
    <location>
        <begin position="170"/>
        <end position="189"/>
    </location>
</feature>
<dbReference type="Pfam" id="PF01757">
    <property type="entry name" value="Acyl_transf_3"/>
    <property type="match status" value="1"/>
</dbReference>
<feature type="transmembrane region" description="Helical" evidence="8">
    <location>
        <begin position="254"/>
        <end position="271"/>
    </location>
</feature>
<sequence length="670" mass="72717">MQNKIPHSLPYRPEIDGLRAIAVLPVILFHAGFKLFSGGFVGVDIFFVLSGYLITSIILKDLAAEQFSVSQFYVRRARRILPALTVVLLVSFPLAVWLMLPDELKRFGQSVMAVATFSSNLFFWLKTDYFAPAAEEQPLLHTWSLAVEEQYYVLFPLLLILAWRRGTGRMAGIVGGLAIGSFVLASVVQQQHPQAAFYLLPTRAWELLAGSLAAIVPRLGGNPAFGPRRSELGAGLGFALILWALFMFDGHAPVPPAQMLIPVLGTALVIHCTHGRTLVGRLLASRPCVALGLISYSAYLWHQPVLAFGKLKYFNGVPSGLVMALVALSLLLGYLSWRFVELPVRTVQWRILKARAPVLGMAAGTLVTALLVGVGLHATSGFAGLHRWKGIQGPLQANAERGSGEKFCLAHPAGSPLGPVNCIVGDRRAPVDGVLWGDSMAAALLPGLDEELSRQHRAFVAVLSDGCIPIEGLTRTVKKEFGCEAQRQRVVVEQILRQPALKNIVWIGNFGLLTSGQPHDFALDGRPATPADVRERLLATVDKLHAAGKTLILVGNTPRFNVNAADYAMRMYARYGADVTLQAQHVTRADEETGFGSLAQLLREASSRSRVVDGLDIFCNGQDCSSHDAHGQLLYTDMSHLSHLGARKLARSVATRLDPPPSAVLAQRGI</sequence>
<comment type="subcellular location">
    <subcellularLocation>
        <location evidence="1">Cell membrane</location>
        <topology evidence="1">Multi-pass membrane protein</topology>
    </subcellularLocation>
</comment>
<dbReference type="SUPFAM" id="SSF52266">
    <property type="entry name" value="SGNH hydrolase"/>
    <property type="match status" value="1"/>
</dbReference>
<dbReference type="Proteomes" id="UP001204151">
    <property type="component" value="Unassembled WGS sequence"/>
</dbReference>
<evidence type="ECO:0000256" key="4">
    <source>
        <dbReference type="ARBA" id="ARBA00022692"/>
    </source>
</evidence>
<feature type="transmembrane region" description="Helical" evidence="8">
    <location>
        <begin position="283"/>
        <end position="301"/>
    </location>
</feature>
<evidence type="ECO:0000313" key="11">
    <source>
        <dbReference type="EMBL" id="MCS0583396.1"/>
    </source>
</evidence>
<accession>A0ABT1ZU67</accession>
<feature type="domain" description="SGNH" evidence="10">
    <location>
        <begin position="420"/>
        <end position="653"/>
    </location>
</feature>
<feature type="transmembrane region" description="Helical" evidence="8">
    <location>
        <begin position="79"/>
        <end position="100"/>
    </location>
</feature>
<evidence type="ECO:0000259" key="10">
    <source>
        <dbReference type="Pfam" id="PF19040"/>
    </source>
</evidence>